<keyword evidence="1" id="KW-0732">Signal</keyword>
<dbReference type="SUPFAM" id="SSF63829">
    <property type="entry name" value="Calcium-dependent phosphotriesterase"/>
    <property type="match status" value="1"/>
</dbReference>
<dbReference type="Gene3D" id="2.120.10.30">
    <property type="entry name" value="TolB, C-terminal domain"/>
    <property type="match status" value="1"/>
</dbReference>
<comment type="caution">
    <text evidence="2">The sequence shown here is derived from an EMBL/GenBank/DDBJ whole genome shotgun (WGS) entry which is preliminary data.</text>
</comment>
<dbReference type="RefSeq" id="WP_330196206.1">
    <property type="nucleotide sequence ID" value="NZ_JAZDRO010000003.1"/>
</dbReference>
<dbReference type="PANTHER" id="PTHR35399:SF4">
    <property type="entry name" value="MEMBRANE PROTEIN"/>
    <property type="match status" value="1"/>
</dbReference>
<sequence>MSFSRRSFLRSAAATSAALACLPALSACSPRRFNGNYTSQVDGYGPLYRDSNGLLDLPRGFNYRIISETGREMSDGLLTPGDFDGMAAFPNADGKIVLIRNHELRPGQEDVSAFGINAERLDRIDRSRVWDFQPDGSPQLGGTTHVILNPDTLRVEREFMSLAGTYDNCAGGPTPWGSWLSCEETIERAGEAVTRDHGYVFEVPVEADGLIEPVPLRGMGRFKHEAAAVDPGTGIVYQTEDWPGHPNMFYRFIPDHPDELWRGGRLQGLAVRGQPGMDLRNWENSERVMPGTILDVDWMDLDEIDNPDGDIAARSIDQGAAHFTRGEGCWYGGEGAIYFTCTDGGPLHAGQIWRYRPSPAEGTPAERSQPGQLELFVESEDTEVIQWVDNITFAPWGDLIVAEDGPDHQYIRGVTPEGRVYTIAHNADGGDDNSFKEFCGLCFSPDGSTLFVNVQSRPGRTFAIRGPWDQRSLRA</sequence>
<keyword evidence="3" id="KW-1185">Reference proteome</keyword>
<dbReference type="InterPro" id="IPR011042">
    <property type="entry name" value="6-blade_b-propeller_TolB-like"/>
</dbReference>
<dbReference type="InterPro" id="IPR006311">
    <property type="entry name" value="TAT_signal"/>
</dbReference>
<feature type="chain" id="PRO_5046512579" evidence="1">
    <location>
        <begin position="27"/>
        <end position="475"/>
    </location>
</feature>
<dbReference type="PANTHER" id="PTHR35399">
    <property type="entry name" value="SLR8030 PROTEIN"/>
    <property type="match status" value="1"/>
</dbReference>
<dbReference type="PROSITE" id="PS51257">
    <property type="entry name" value="PROKAR_LIPOPROTEIN"/>
    <property type="match status" value="1"/>
</dbReference>
<evidence type="ECO:0000313" key="2">
    <source>
        <dbReference type="EMBL" id="MEE2566656.1"/>
    </source>
</evidence>
<evidence type="ECO:0000313" key="3">
    <source>
        <dbReference type="Proteomes" id="UP001310692"/>
    </source>
</evidence>
<dbReference type="Pfam" id="PF05787">
    <property type="entry name" value="PhoX"/>
    <property type="match status" value="1"/>
</dbReference>
<accession>A0ABU7LYX5</accession>
<gene>
    <name evidence="2" type="ORF">V0U35_08185</name>
</gene>
<proteinExistence type="predicted"/>
<name>A0ABU7LYX5_9PROT</name>
<dbReference type="InterPro" id="IPR008557">
    <property type="entry name" value="PhoX"/>
</dbReference>
<reference evidence="2 3" key="1">
    <citation type="submission" date="2024-01" db="EMBL/GenBank/DDBJ databases">
        <title>Hyphobacterium bacterium isolated from marine sediment.</title>
        <authorList>
            <person name="Zhao S."/>
        </authorList>
    </citation>
    <scope>NUCLEOTIDE SEQUENCE [LARGE SCALE GENOMIC DNA]</scope>
    <source>
        <strain evidence="2 3">Y60-23</strain>
    </source>
</reference>
<dbReference type="EMBL" id="JAZDRO010000003">
    <property type="protein sequence ID" value="MEE2566656.1"/>
    <property type="molecule type" value="Genomic_DNA"/>
</dbReference>
<evidence type="ECO:0000256" key="1">
    <source>
        <dbReference type="SAM" id="SignalP"/>
    </source>
</evidence>
<protein>
    <submittedName>
        <fullName evidence="2">Alkaline phosphatase PhoX</fullName>
    </submittedName>
</protein>
<dbReference type="PROSITE" id="PS51318">
    <property type="entry name" value="TAT"/>
    <property type="match status" value="1"/>
</dbReference>
<organism evidence="2 3">
    <name type="scientific">Hyphobacterium marinum</name>
    <dbReference type="NCBI Taxonomy" id="3116574"/>
    <lineage>
        <taxon>Bacteria</taxon>
        <taxon>Pseudomonadati</taxon>
        <taxon>Pseudomonadota</taxon>
        <taxon>Alphaproteobacteria</taxon>
        <taxon>Maricaulales</taxon>
        <taxon>Maricaulaceae</taxon>
        <taxon>Hyphobacterium</taxon>
    </lineage>
</organism>
<dbReference type="Proteomes" id="UP001310692">
    <property type="component" value="Unassembled WGS sequence"/>
</dbReference>
<feature type="signal peptide" evidence="1">
    <location>
        <begin position="1"/>
        <end position="26"/>
    </location>
</feature>